<protein>
    <submittedName>
        <fullName evidence="3">Dienelactone hydrolase family protein</fullName>
    </submittedName>
</protein>
<accession>A0ABT5HU37</accession>
<dbReference type="Gene3D" id="3.40.50.1820">
    <property type="entry name" value="alpha/beta hydrolase"/>
    <property type="match status" value="1"/>
</dbReference>
<evidence type="ECO:0000313" key="3">
    <source>
        <dbReference type="EMBL" id="MDC7682986.1"/>
    </source>
</evidence>
<evidence type="ECO:0000256" key="1">
    <source>
        <dbReference type="SAM" id="MobiDB-lite"/>
    </source>
</evidence>
<feature type="region of interest" description="Disordered" evidence="1">
    <location>
        <begin position="1"/>
        <end position="21"/>
    </location>
</feature>
<keyword evidence="4" id="KW-1185">Reference proteome</keyword>
<keyword evidence="3" id="KW-0378">Hydrolase</keyword>
<dbReference type="RefSeq" id="WP_272747470.1">
    <property type="nucleotide sequence ID" value="NZ_JAQQKX010000004.1"/>
</dbReference>
<reference evidence="3 4" key="1">
    <citation type="submission" date="2023-01" db="EMBL/GenBank/DDBJ databases">
        <title>Novel species of the genus Asticcacaulis isolated from rivers.</title>
        <authorList>
            <person name="Lu H."/>
        </authorList>
    </citation>
    <scope>NUCLEOTIDE SEQUENCE [LARGE SCALE GENOMIC DNA]</scope>
    <source>
        <strain evidence="3 4">BYS171W</strain>
    </source>
</reference>
<gene>
    <name evidence="3" type="ORF">PQU92_06845</name>
</gene>
<dbReference type="PANTHER" id="PTHR46623">
    <property type="entry name" value="CARBOXYMETHYLENEBUTENOLIDASE-RELATED"/>
    <property type="match status" value="1"/>
</dbReference>
<dbReference type="InterPro" id="IPR002925">
    <property type="entry name" value="Dienelactn_hydro"/>
</dbReference>
<organism evidence="3 4">
    <name type="scientific">Asticcacaulis aquaticus</name>
    <dbReference type="NCBI Taxonomy" id="2984212"/>
    <lineage>
        <taxon>Bacteria</taxon>
        <taxon>Pseudomonadati</taxon>
        <taxon>Pseudomonadota</taxon>
        <taxon>Alphaproteobacteria</taxon>
        <taxon>Caulobacterales</taxon>
        <taxon>Caulobacteraceae</taxon>
        <taxon>Asticcacaulis</taxon>
    </lineage>
</organism>
<dbReference type="InterPro" id="IPR029058">
    <property type="entry name" value="AB_hydrolase_fold"/>
</dbReference>
<dbReference type="EMBL" id="JAQQKX010000004">
    <property type="protein sequence ID" value="MDC7682986.1"/>
    <property type="molecule type" value="Genomic_DNA"/>
</dbReference>
<dbReference type="Proteomes" id="UP001214854">
    <property type="component" value="Unassembled WGS sequence"/>
</dbReference>
<comment type="caution">
    <text evidence="3">The sequence shown here is derived from an EMBL/GenBank/DDBJ whole genome shotgun (WGS) entry which is preliminary data.</text>
</comment>
<dbReference type="Pfam" id="PF01738">
    <property type="entry name" value="DLH"/>
    <property type="match status" value="1"/>
</dbReference>
<feature type="compositionally biased region" description="Polar residues" evidence="1">
    <location>
        <begin position="1"/>
        <end position="12"/>
    </location>
</feature>
<sequence>MSERQTGPSFSLTRPEGNEPQDFHLSRRGIAGLFFAGYALGAGAVNAETIKTSSDGLIAKDLTVGTDTGYQIPAYIAFPEKAKRLPVVLVVPEIFGLHDYLRDVCRRLAHEGYVALTFDPFARAGNAAALKDTAEIRKLVETATNAQVMGDLKTLINWLKSNPDVGQGKGTFGGLNKFANTSRIGITGFCWGGAVVWMAAASIPDIKAGVAWYGRLERPARTDFLGKEEREWPIDTVSRLKRPVLGLYAEQDGGITLDSVAKMNAALKATGKTSHIKLFKDAKHGFHADYRNLYNEKAAKEGWSDLLGWFKTYL</sequence>
<dbReference type="PANTHER" id="PTHR46623:SF6">
    <property type="entry name" value="ALPHA_BETA-HYDROLASES SUPERFAMILY PROTEIN"/>
    <property type="match status" value="1"/>
</dbReference>
<dbReference type="InterPro" id="IPR051049">
    <property type="entry name" value="Dienelactone_hydrolase-like"/>
</dbReference>
<feature type="domain" description="Dienelactone hydrolase" evidence="2">
    <location>
        <begin position="72"/>
        <end position="314"/>
    </location>
</feature>
<dbReference type="GO" id="GO:0016787">
    <property type="term" value="F:hydrolase activity"/>
    <property type="evidence" value="ECO:0007669"/>
    <property type="project" value="UniProtKB-KW"/>
</dbReference>
<name>A0ABT5HU37_9CAUL</name>
<evidence type="ECO:0000313" key="4">
    <source>
        <dbReference type="Proteomes" id="UP001214854"/>
    </source>
</evidence>
<dbReference type="SUPFAM" id="SSF53474">
    <property type="entry name" value="alpha/beta-Hydrolases"/>
    <property type="match status" value="1"/>
</dbReference>
<evidence type="ECO:0000259" key="2">
    <source>
        <dbReference type="Pfam" id="PF01738"/>
    </source>
</evidence>
<proteinExistence type="predicted"/>